<dbReference type="InterPro" id="IPR011249">
    <property type="entry name" value="Metalloenz_LuxS/M16"/>
</dbReference>
<sequence length="984" mass="112349">MDVKVGHLQDPEDLQGLAHFCEHLMFMGTEKYPKENDYTEFLTQHSGSSNAFTGMDQTCYYFDVAPDALTPALDRFAQFFISPLFDESCTEREANAVNSENSKNLQSDMWRFFQLDKSTSSRKHAFWRFGTGNKETLWDGPKEKGVDVRARLIEWQEQNYSANLCKLVVLTKESLDDITKTVVDKFTPAPNRHLPPPEFPGSPYTRDELQRTLFVKSVRDVRTLELSFTFPDESAYYATKPGSFLSHLIGHEGEGSILSYLKKKGWANGMSAGAGNGASGFEFFKISVDLTKEGLDNHEDVCSVLFAYIDLLRTTPPSEWAFKEVAALSSLAFRYKEKSPPTTTSMHLALTMSRPFPREKLLSAPWKSTEWNPRIIRELVEERMRPEECRIMIASQEPVEGRTYELKEKWYGTEYTIVPISEKLLERKPASDFPGLALPKPNEFVPTDLEIKNKVEVEAPAKRPLSIRNNPTSRLWYKKDDRWWVPRAGAFILLRSPLVDDTALHSVQSRLFTELVKDALTEYSYDAELAGLSYTFETQGDGILLTVDGYNDKLHVLAKVVVEKMKELKVDEERLRLITDQLKRAYINYRLDQPYNHAAFYTGYLTSETAWTRDAQLAALEDVTPANLQSYIAEVLSRLHVEMLVHGNMLKDEAIGLSKLVENTFAPEPLTPEELRSHRALVVPEGKYLRRVPVGNPENSNSAIEQFTYIGDIYDDLERAKLSVFATIVQEPLFDDLRAKQQLGYIVSSGSRRSIAFMGLRVIVQSEKDAAFVESRVDAFWEEFKQTLDDMSEEEFDKYKTTVINKKLEDHKNMWEESSHLWLHIHAGWYDFEQRARDVPILQALTKKDIVDFFHRHFFASPSHPIRRLSIHMNSQRLQPEQVLALAPTIAQFNVPMDEAQLAAFVASRPTVEQVKGFATQFLDAAGKSQEEIERVLQVVDRLADQPTPEGVEVVEDVEAWKSKLIPAPYATPVAEYSDLISKV</sequence>
<keyword evidence="6" id="KW-0862">Zinc</keyword>
<dbReference type="InterPro" id="IPR001431">
    <property type="entry name" value="Pept_M16_Zn_BS"/>
</dbReference>
<protein>
    <submittedName>
        <fullName evidence="13">Metalloenzyme, LuxS/M16 peptidase-like protein</fullName>
    </submittedName>
</protein>
<proteinExistence type="inferred from homology"/>
<evidence type="ECO:0000313" key="14">
    <source>
        <dbReference type="Proteomes" id="UP000193467"/>
    </source>
</evidence>
<dbReference type="FunCoup" id="A0A1Y2DB09">
    <property type="interactions" value="416"/>
</dbReference>
<comment type="caution">
    <text evidence="13">The sequence shown here is derived from an EMBL/GenBank/DDBJ whole genome shotgun (WGS) entry which is preliminary data.</text>
</comment>
<dbReference type="InParanoid" id="A0A1Y2DB09"/>
<evidence type="ECO:0000313" key="13">
    <source>
        <dbReference type="EMBL" id="ORY56460.1"/>
    </source>
</evidence>
<dbReference type="Gene3D" id="3.30.830.10">
    <property type="entry name" value="Metalloenzyme, LuxS/M16 peptidase-like"/>
    <property type="match status" value="4"/>
</dbReference>
<evidence type="ECO:0000256" key="4">
    <source>
        <dbReference type="ARBA" id="ARBA00022723"/>
    </source>
</evidence>
<evidence type="ECO:0000256" key="8">
    <source>
        <dbReference type="RuleBase" id="RU004447"/>
    </source>
</evidence>
<dbReference type="SUPFAM" id="SSF63411">
    <property type="entry name" value="LuxS/MPP-like metallohydrolase"/>
    <property type="match status" value="4"/>
</dbReference>
<dbReference type="InterPro" id="IPR032632">
    <property type="entry name" value="Peptidase_M16_M"/>
</dbReference>
<feature type="domain" description="Peptidase M16 N-terminal" evidence="9">
    <location>
        <begin position="2"/>
        <end position="119"/>
    </location>
</feature>
<reference evidence="13 14" key="1">
    <citation type="submission" date="2016-07" db="EMBL/GenBank/DDBJ databases">
        <title>Pervasive Adenine N6-methylation of Active Genes in Fungi.</title>
        <authorList>
            <consortium name="DOE Joint Genome Institute"/>
            <person name="Mondo S.J."/>
            <person name="Dannebaum R.O."/>
            <person name="Kuo R.C."/>
            <person name="Labutti K."/>
            <person name="Haridas S."/>
            <person name="Kuo A."/>
            <person name="Salamov A."/>
            <person name="Ahrendt S.R."/>
            <person name="Lipzen A."/>
            <person name="Sullivan W."/>
            <person name="Andreopoulos W.B."/>
            <person name="Clum A."/>
            <person name="Lindquist E."/>
            <person name="Daum C."/>
            <person name="Ramamoorthy G.K."/>
            <person name="Gryganskyi A."/>
            <person name="Culley D."/>
            <person name="Magnuson J.K."/>
            <person name="James T.Y."/>
            <person name="O'Malley M.A."/>
            <person name="Stajich J.E."/>
            <person name="Spatafora J.W."/>
            <person name="Visel A."/>
            <person name="Grigoriev I.V."/>
        </authorList>
    </citation>
    <scope>NUCLEOTIDE SEQUENCE [LARGE SCALE GENOMIC DNA]</scope>
    <source>
        <strain evidence="13 14">62-1032</strain>
    </source>
</reference>
<evidence type="ECO:0000259" key="11">
    <source>
        <dbReference type="Pfam" id="PF16187"/>
    </source>
</evidence>
<dbReference type="FunFam" id="3.30.830.10:FF:000003">
    <property type="entry name" value="Insulin-degrading enzyme"/>
    <property type="match status" value="1"/>
</dbReference>
<dbReference type="GO" id="GO:0051603">
    <property type="term" value="P:proteolysis involved in protein catabolic process"/>
    <property type="evidence" value="ECO:0007669"/>
    <property type="project" value="TreeGrafter"/>
</dbReference>
<dbReference type="PROSITE" id="PS00143">
    <property type="entry name" value="INSULINASE"/>
    <property type="match status" value="1"/>
</dbReference>
<evidence type="ECO:0000259" key="12">
    <source>
        <dbReference type="Pfam" id="PF22456"/>
    </source>
</evidence>
<dbReference type="AlphaFoldDB" id="A0A1Y2DB09"/>
<keyword evidence="14" id="KW-1185">Reference proteome</keyword>
<evidence type="ECO:0000256" key="6">
    <source>
        <dbReference type="ARBA" id="ARBA00022833"/>
    </source>
</evidence>
<dbReference type="OrthoDB" id="952271at2759"/>
<evidence type="ECO:0000256" key="2">
    <source>
        <dbReference type="ARBA" id="ARBA00007261"/>
    </source>
</evidence>
<dbReference type="STRING" id="106004.A0A1Y2DB09"/>
<evidence type="ECO:0000256" key="3">
    <source>
        <dbReference type="ARBA" id="ARBA00022670"/>
    </source>
</evidence>
<dbReference type="GO" id="GO:0043171">
    <property type="term" value="P:peptide catabolic process"/>
    <property type="evidence" value="ECO:0007669"/>
    <property type="project" value="TreeGrafter"/>
</dbReference>
<comment type="cofactor">
    <cofactor evidence="1">
        <name>Zn(2+)</name>
        <dbReference type="ChEBI" id="CHEBI:29105"/>
    </cofactor>
</comment>
<dbReference type="EMBL" id="MCGR01000086">
    <property type="protein sequence ID" value="ORY56460.1"/>
    <property type="molecule type" value="Genomic_DNA"/>
</dbReference>
<dbReference type="GO" id="GO:0005739">
    <property type="term" value="C:mitochondrion"/>
    <property type="evidence" value="ECO:0007669"/>
    <property type="project" value="TreeGrafter"/>
</dbReference>
<evidence type="ECO:0000259" key="9">
    <source>
        <dbReference type="Pfam" id="PF00675"/>
    </source>
</evidence>
<dbReference type="Pfam" id="PF00675">
    <property type="entry name" value="Peptidase_M16"/>
    <property type="match status" value="1"/>
</dbReference>
<name>A0A1Y2DB09_9BASI</name>
<gene>
    <name evidence="13" type="ORF">BCR35DRAFT_284208</name>
</gene>
<dbReference type="GO" id="GO:0004222">
    <property type="term" value="F:metalloendopeptidase activity"/>
    <property type="evidence" value="ECO:0007669"/>
    <property type="project" value="InterPro"/>
</dbReference>
<keyword evidence="7" id="KW-0482">Metalloprotease</keyword>
<feature type="domain" description="Coenzyme PQQ synthesis protein F-like C-terminal lobe" evidence="12">
    <location>
        <begin position="725"/>
        <end position="822"/>
    </location>
</feature>
<dbReference type="Proteomes" id="UP000193467">
    <property type="component" value="Unassembled WGS sequence"/>
</dbReference>
<feature type="domain" description="Peptidase M16 middle/third" evidence="11">
    <location>
        <begin position="333"/>
        <end position="619"/>
    </location>
</feature>
<dbReference type="InterPro" id="IPR050626">
    <property type="entry name" value="Peptidase_M16"/>
</dbReference>
<keyword evidence="5" id="KW-0378">Hydrolase</keyword>
<dbReference type="GO" id="GO:0005829">
    <property type="term" value="C:cytosol"/>
    <property type="evidence" value="ECO:0007669"/>
    <property type="project" value="TreeGrafter"/>
</dbReference>
<dbReference type="PANTHER" id="PTHR43690:SF18">
    <property type="entry name" value="INSULIN-DEGRADING ENZYME-RELATED"/>
    <property type="match status" value="1"/>
</dbReference>
<dbReference type="FunFam" id="3.30.830.10:FF:000012">
    <property type="entry name" value="Protease 3"/>
    <property type="match status" value="1"/>
</dbReference>
<dbReference type="GO" id="GO:0046872">
    <property type="term" value="F:metal ion binding"/>
    <property type="evidence" value="ECO:0007669"/>
    <property type="project" value="UniProtKB-KW"/>
</dbReference>
<feature type="domain" description="Peptidase M16 C-terminal" evidence="10">
    <location>
        <begin position="149"/>
        <end position="325"/>
    </location>
</feature>
<keyword evidence="3" id="KW-0645">Protease</keyword>
<evidence type="ECO:0000256" key="7">
    <source>
        <dbReference type="ARBA" id="ARBA00023049"/>
    </source>
</evidence>
<organism evidence="13 14">
    <name type="scientific">Leucosporidium creatinivorum</name>
    <dbReference type="NCBI Taxonomy" id="106004"/>
    <lineage>
        <taxon>Eukaryota</taxon>
        <taxon>Fungi</taxon>
        <taxon>Dikarya</taxon>
        <taxon>Basidiomycota</taxon>
        <taxon>Pucciniomycotina</taxon>
        <taxon>Microbotryomycetes</taxon>
        <taxon>Leucosporidiales</taxon>
        <taxon>Leucosporidium</taxon>
    </lineage>
</organism>
<evidence type="ECO:0000256" key="1">
    <source>
        <dbReference type="ARBA" id="ARBA00001947"/>
    </source>
</evidence>
<dbReference type="Pfam" id="PF22456">
    <property type="entry name" value="PqqF-like_C_4"/>
    <property type="match status" value="1"/>
</dbReference>
<accession>A0A1Y2DB09</accession>
<evidence type="ECO:0000256" key="5">
    <source>
        <dbReference type="ARBA" id="ARBA00022801"/>
    </source>
</evidence>
<dbReference type="PANTHER" id="PTHR43690">
    <property type="entry name" value="NARDILYSIN"/>
    <property type="match status" value="1"/>
</dbReference>
<evidence type="ECO:0000259" key="10">
    <source>
        <dbReference type="Pfam" id="PF05193"/>
    </source>
</evidence>
<dbReference type="InterPro" id="IPR007863">
    <property type="entry name" value="Peptidase_M16_C"/>
</dbReference>
<dbReference type="Pfam" id="PF05193">
    <property type="entry name" value="Peptidase_M16_C"/>
    <property type="match status" value="1"/>
</dbReference>
<dbReference type="InterPro" id="IPR011765">
    <property type="entry name" value="Pept_M16_N"/>
</dbReference>
<dbReference type="InterPro" id="IPR054734">
    <property type="entry name" value="PqqF-like_C_4"/>
</dbReference>
<dbReference type="Pfam" id="PF16187">
    <property type="entry name" value="Peptidase_M16_M"/>
    <property type="match status" value="1"/>
</dbReference>
<comment type="similarity">
    <text evidence="2 8">Belongs to the peptidase M16 family.</text>
</comment>
<keyword evidence="4" id="KW-0479">Metal-binding</keyword>
<dbReference type="FunFam" id="3.30.830.10:FF:000005">
    <property type="entry name" value="nardilysin isoform X1"/>
    <property type="match status" value="1"/>
</dbReference>